<feature type="compositionally biased region" description="Acidic residues" evidence="13">
    <location>
        <begin position="483"/>
        <end position="495"/>
    </location>
</feature>
<gene>
    <name evidence="14" type="primary">PHACTR1</name>
</gene>
<feature type="repeat" description="RPEL" evidence="11">
    <location>
        <begin position="157"/>
        <end position="182"/>
    </location>
</feature>
<dbReference type="Proteomes" id="UP000007648">
    <property type="component" value="Unassembled WGS sequence"/>
</dbReference>
<evidence type="ECO:0000256" key="4">
    <source>
        <dbReference type="ARBA" id="ARBA00022490"/>
    </source>
</evidence>
<keyword evidence="7 12" id="KW-0009">Actin-binding</keyword>
<evidence type="ECO:0000256" key="9">
    <source>
        <dbReference type="ARBA" id="ARBA00023272"/>
    </source>
</evidence>
<dbReference type="GeneTree" id="ENSGT00940000155842"/>
<dbReference type="GO" id="GO:0140059">
    <property type="term" value="P:dendrite arborization"/>
    <property type="evidence" value="ECO:0007669"/>
    <property type="project" value="Ensembl"/>
</dbReference>
<comment type="subunit">
    <text evidence="12">Binds PPP1CA and actin.</text>
</comment>
<keyword evidence="6" id="KW-0770">Synapse</keyword>
<evidence type="ECO:0000313" key="14">
    <source>
        <dbReference type="Ensembl" id="ENSSHAP00000024747.1"/>
    </source>
</evidence>
<dbReference type="FunCoup" id="A0A7N4NL82">
    <property type="interactions" value="1799"/>
</dbReference>
<evidence type="ECO:0000313" key="15">
    <source>
        <dbReference type="Proteomes" id="UP000007648"/>
    </source>
</evidence>
<dbReference type="GO" id="GO:0045202">
    <property type="term" value="C:synapse"/>
    <property type="evidence" value="ECO:0007669"/>
    <property type="project" value="UniProtKB-SubCell"/>
</dbReference>
<dbReference type="Gene3D" id="6.10.140.2130">
    <property type="match status" value="1"/>
</dbReference>
<feature type="region of interest" description="Disordered" evidence="13">
    <location>
        <begin position="238"/>
        <end position="261"/>
    </location>
</feature>
<reference evidence="14" key="3">
    <citation type="submission" date="2025-09" db="UniProtKB">
        <authorList>
            <consortium name="Ensembl"/>
        </authorList>
    </citation>
    <scope>IDENTIFICATION</scope>
</reference>
<feature type="region of interest" description="Disordered" evidence="13">
    <location>
        <begin position="415"/>
        <end position="448"/>
    </location>
</feature>
<dbReference type="InParanoid" id="A0A7N4NL82"/>
<dbReference type="GO" id="GO:0021987">
    <property type="term" value="P:cerebral cortex development"/>
    <property type="evidence" value="ECO:0007669"/>
    <property type="project" value="Ensembl"/>
</dbReference>
<feature type="region of interest" description="Disordered" evidence="13">
    <location>
        <begin position="462"/>
        <end position="496"/>
    </location>
</feature>
<organism evidence="14 15">
    <name type="scientific">Sarcophilus harrisii</name>
    <name type="common">Tasmanian devil</name>
    <name type="synonym">Sarcophilus laniarius</name>
    <dbReference type="NCBI Taxonomy" id="9305"/>
    <lineage>
        <taxon>Eukaryota</taxon>
        <taxon>Metazoa</taxon>
        <taxon>Chordata</taxon>
        <taxon>Craniata</taxon>
        <taxon>Vertebrata</taxon>
        <taxon>Euteleostomi</taxon>
        <taxon>Mammalia</taxon>
        <taxon>Metatheria</taxon>
        <taxon>Dasyuromorphia</taxon>
        <taxon>Dasyuridae</taxon>
        <taxon>Sarcophilus</taxon>
    </lineage>
</organism>
<keyword evidence="9" id="KW-0650">Protein phosphatase inhibitor</keyword>
<dbReference type="GO" id="GO:0005829">
    <property type="term" value="C:cytosol"/>
    <property type="evidence" value="ECO:0007669"/>
    <property type="project" value="Ensembl"/>
</dbReference>
<dbReference type="Pfam" id="PF02755">
    <property type="entry name" value="RPEL"/>
    <property type="match status" value="4"/>
</dbReference>
<feature type="compositionally biased region" description="Basic and acidic residues" evidence="13">
    <location>
        <begin position="462"/>
        <end position="471"/>
    </location>
</feature>
<reference evidence="14 15" key="1">
    <citation type="journal article" date="2011" name="Proc. Natl. Acad. Sci. U.S.A.">
        <title>Genetic diversity and population structure of the endangered marsupial Sarcophilus harrisii (Tasmanian devil).</title>
        <authorList>
            <person name="Miller W."/>
            <person name="Hayes V.M."/>
            <person name="Ratan A."/>
            <person name="Petersen D.C."/>
            <person name="Wittekindt N.E."/>
            <person name="Miller J."/>
            <person name="Walenz B."/>
            <person name="Knight J."/>
            <person name="Qi J."/>
            <person name="Zhao F."/>
            <person name="Wang Q."/>
            <person name="Bedoya-Reina O.C."/>
            <person name="Katiyar N."/>
            <person name="Tomsho L.P."/>
            <person name="Kasson L.M."/>
            <person name="Hardie R.A."/>
            <person name="Woodbridge P."/>
            <person name="Tindall E.A."/>
            <person name="Bertelsen M.F."/>
            <person name="Dixon D."/>
            <person name="Pyecroft S."/>
            <person name="Helgen K.M."/>
            <person name="Lesk A.M."/>
            <person name="Pringle T.H."/>
            <person name="Patterson N."/>
            <person name="Zhang Y."/>
            <person name="Kreiss A."/>
            <person name="Woods G.M."/>
            <person name="Jones M.E."/>
            <person name="Schuster S.C."/>
        </authorList>
    </citation>
    <scope>NUCLEOTIDE SEQUENCE [LARGE SCALE GENOMIC DNA]</scope>
</reference>
<dbReference type="GO" id="GO:0003779">
    <property type="term" value="F:actin binding"/>
    <property type="evidence" value="ECO:0007669"/>
    <property type="project" value="UniProtKB-KW"/>
</dbReference>
<evidence type="ECO:0000256" key="10">
    <source>
        <dbReference type="ARBA" id="ARBA00034103"/>
    </source>
</evidence>
<feature type="region of interest" description="Disordered" evidence="13">
    <location>
        <begin position="1"/>
        <end position="29"/>
    </location>
</feature>
<evidence type="ECO:0000256" key="3">
    <source>
        <dbReference type="ARBA" id="ARBA00009795"/>
    </source>
</evidence>
<dbReference type="AlphaFoldDB" id="A0A7N4NL82"/>
<evidence type="ECO:0000256" key="5">
    <source>
        <dbReference type="ARBA" id="ARBA00022737"/>
    </source>
</evidence>
<keyword evidence="15" id="KW-1185">Reference proteome</keyword>
<dbReference type="PANTHER" id="PTHR12751:SF6">
    <property type="entry name" value="PHOSPHATASE AND ACTIN REGULATOR 1"/>
    <property type="match status" value="1"/>
</dbReference>
<evidence type="ECO:0000256" key="6">
    <source>
        <dbReference type="ARBA" id="ARBA00023018"/>
    </source>
</evidence>
<feature type="compositionally biased region" description="Low complexity" evidence="13">
    <location>
        <begin position="425"/>
        <end position="436"/>
    </location>
</feature>
<comment type="subcellular location">
    <subcellularLocation>
        <location evidence="2">Cytoplasm</location>
    </subcellularLocation>
    <subcellularLocation>
        <location evidence="1">Nucleus</location>
    </subcellularLocation>
    <subcellularLocation>
        <location evidence="10">Synapse</location>
    </subcellularLocation>
</comment>
<dbReference type="PROSITE" id="PS51073">
    <property type="entry name" value="RPEL"/>
    <property type="match status" value="4"/>
</dbReference>
<proteinExistence type="inferred from homology"/>
<evidence type="ECO:0000256" key="12">
    <source>
        <dbReference type="RuleBase" id="RU301113"/>
    </source>
</evidence>
<dbReference type="Gene3D" id="6.10.140.1750">
    <property type="match status" value="1"/>
</dbReference>
<dbReference type="SMART" id="SM00707">
    <property type="entry name" value="RPEL"/>
    <property type="match status" value="4"/>
</dbReference>
<dbReference type="GO" id="GO:2001222">
    <property type="term" value="P:regulation of neuron migration"/>
    <property type="evidence" value="ECO:0007669"/>
    <property type="project" value="Ensembl"/>
</dbReference>
<comment type="similarity">
    <text evidence="3 12">Belongs to the phosphatase and actin regulator family.</text>
</comment>
<feature type="compositionally biased region" description="Low complexity" evidence="13">
    <location>
        <begin position="379"/>
        <end position="392"/>
    </location>
</feature>
<feature type="region of interest" description="Disordered" evidence="13">
    <location>
        <begin position="376"/>
        <end position="396"/>
    </location>
</feature>
<evidence type="ECO:0000256" key="11">
    <source>
        <dbReference type="PROSITE-ProRule" id="PRU00401"/>
    </source>
</evidence>
<feature type="compositionally biased region" description="Low complexity" evidence="13">
    <location>
        <begin position="242"/>
        <end position="256"/>
    </location>
</feature>
<evidence type="ECO:0000256" key="13">
    <source>
        <dbReference type="SAM" id="MobiDB-lite"/>
    </source>
</evidence>
<evidence type="ECO:0000256" key="8">
    <source>
        <dbReference type="ARBA" id="ARBA00023242"/>
    </source>
</evidence>
<accession>A0A7N4NL82</accession>
<feature type="compositionally biased region" description="Basic and acidic residues" evidence="13">
    <location>
        <begin position="559"/>
        <end position="582"/>
    </location>
</feature>
<dbReference type="PANTHER" id="PTHR12751">
    <property type="entry name" value="PHOSPHATASE AND ACTIN REGULATOR PHACTR"/>
    <property type="match status" value="1"/>
</dbReference>
<keyword evidence="8" id="KW-0539">Nucleus</keyword>
<feature type="repeat" description="RPEL" evidence="11">
    <location>
        <begin position="586"/>
        <end position="611"/>
    </location>
</feature>
<protein>
    <recommendedName>
        <fullName evidence="12">Phosphatase and actin regulator</fullName>
    </recommendedName>
</protein>
<evidence type="ECO:0000256" key="7">
    <source>
        <dbReference type="ARBA" id="ARBA00023203"/>
    </source>
</evidence>
<feature type="region of interest" description="Disordered" evidence="13">
    <location>
        <begin position="549"/>
        <end position="582"/>
    </location>
</feature>
<evidence type="ECO:0000256" key="1">
    <source>
        <dbReference type="ARBA" id="ARBA00004123"/>
    </source>
</evidence>
<dbReference type="GO" id="GO:0005634">
    <property type="term" value="C:nucleus"/>
    <property type="evidence" value="ECO:0007669"/>
    <property type="project" value="UniProtKB-SubCell"/>
</dbReference>
<evidence type="ECO:0000256" key="2">
    <source>
        <dbReference type="ARBA" id="ARBA00004496"/>
    </source>
</evidence>
<name>A0A7N4NL82_SARHA</name>
<dbReference type="GO" id="GO:0043149">
    <property type="term" value="P:stress fiber assembly"/>
    <property type="evidence" value="ECO:0007669"/>
    <property type="project" value="Ensembl"/>
</dbReference>
<feature type="repeat" description="RPEL" evidence="11">
    <location>
        <begin position="510"/>
        <end position="535"/>
    </location>
</feature>
<dbReference type="InterPro" id="IPR004018">
    <property type="entry name" value="RPEL_repeat"/>
</dbReference>
<keyword evidence="4" id="KW-0963">Cytoplasm</keyword>
<dbReference type="Ensembl" id="ENSSHAT00000035834.1">
    <property type="protein sequence ID" value="ENSSHAP00000024747.1"/>
    <property type="gene ID" value="ENSSHAG00000009557.2"/>
</dbReference>
<dbReference type="GO" id="GO:0048870">
    <property type="term" value="P:cell motility"/>
    <property type="evidence" value="ECO:0007669"/>
    <property type="project" value="Ensembl"/>
</dbReference>
<sequence length="668" mass="75338">MRERVPAGVTDQRSAESERMAHHSPTGQLGMFALPSLGCRQGLGPDQSLEKPKKKAFYLMRMKPLKEPAPNNNVSFVIHCHIGKEIKHICSNCSRGGEDSRDAEEVERLAAMRSDSLVPGTHTPPIRRRSKFANLGRIFKPWKWRKKKSEKFKHTSAALERKISMRQSREELIKRGVLKEIYDKDGELSISSEEGSLENGQSLSSSQLSLPALSEMEPVPMPRDPCSYEVLQPSDIMDGTVSEESPSASESGALLSQDPSAKPVLLLPPKKTAAFPGDHEETPVKQLPLLKQPPALPPKPIARIANHLTDPGAPVKLPCLPVKLSPPLPPKKVMICMPLGGPELSLASYAAQKSAQQAMAQHHHTVLPSQLQHQLQYGSHSQHLPSASSSLPMQPSGCRMIDELNKTLAMTMQRLESSDQRVPCSSSYHSSSLHSSDGVTKTGPMGLPDLRQVPTVVIECDDNKENVPHESDYEDSSCLYTREEEDEDEDEDDDSSLYTSSLAMKVCRKDSLAIKLSNRPSKRELEEKNILPRQTDEERLELRQQIGTKLTRRLSQRPTAEELEQRNILKPRNEQEEQEEKREIKRRLTRKLSQRPTVEELRERKILIRFSDYVEVADAQDYDRRADKPWTRLTAADKAAIRKELNEFKSTEMEVHELSRHLTRFHRP</sequence>
<reference evidence="14" key="2">
    <citation type="submission" date="2025-08" db="UniProtKB">
        <authorList>
            <consortium name="Ensembl"/>
        </authorList>
    </citation>
    <scope>IDENTIFICATION</scope>
</reference>
<keyword evidence="5 12" id="KW-0677">Repeat</keyword>
<dbReference type="GO" id="GO:0004864">
    <property type="term" value="F:protein phosphatase inhibitor activity"/>
    <property type="evidence" value="ECO:0007669"/>
    <property type="project" value="UniProtKB-UniRule"/>
</dbReference>
<feature type="repeat" description="RPEL" evidence="11">
    <location>
        <begin position="548"/>
        <end position="573"/>
    </location>
</feature>